<name>A0A8C5PFR3_9ANUR</name>
<evidence type="ECO:0000256" key="4">
    <source>
        <dbReference type="ARBA" id="ARBA00006958"/>
    </source>
</evidence>
<dbReference type="GO" id="GO:0005634">
    <property type="term" value="C:nucleus"/>
    <property type="evidence" value="ECO:0007669"/>
    <property type="project" value="UniProtKB-SubCell"/>
</dbReference>
<comment type="cofactor">
    <cofactor evidence="1">
        <name>a divalent metal cation</name>
        <dbReference type="ChEBI" id="CHEBI:60240"/>
    </cofactor>
</comment>
<reference evidence="15" key="2">
    <citation type="submission" date="2025-09" db="UniProtKB">
        <authorList>
            <consortium name="Ensembl"/>
        </authorList>
    </citation>
    <scope>IDENTIFICATION</scope>
</reference>
<proteinExistence type="inferred from homology"/>
<dbReference type="PRINTS" id="PR02086">
    <property type="entry name" value="PUTNUCHARBI1"/>
</dbReference>
<evidence type="ECO:0000256" key="10">
    <source>
        <dbReference type="ARBA" id="ARBA00023242"/>
    </source>
</evidence>
<comment type="function">
    <text evidence="12">Transposase-derived protein that may have nuclease activity. Does not have transposase activity.</text>
</comment>
<evidence type="ECO:0000256" key="7">
    <source>
        <dbReference type="ARBA" id="ARBA00022722"/>
    </source>
</evidence>
<dbReference type="PANTHER" id="PTHR22930">
    <property type="match status" value="1"/>
</dbReference>
<dbReference type="OrthoDB" id="9946389at2759"/>
<organism evidence="15 16">
    <name type="scientific">Leptobrachium leishanense</name>
    <name type="common">Leishan spiny toad</name>
    <dbReference type="NCBI Taxonomy" id="445787"/>
    <lineage>
        <taxon>Eukaryota</taxon>
        <taxon>Metazoa</taxon>
        <taxon>Chordata</taxon>
        <taxon>Craniata</taxon>
        <taxon>Vertebrata</taxon>
        <taxon>Euteleostomi</taxon>
        <taxon>Amphibia</taxon>
        <taxon>Batrachia</taxon>
        <taxon>Anura</taxon>
        <taxon>Pelobatoidea</taxon>
        <taxon>Megophryidae</taxon>
        <taxon>Leptobrachium</taxon>
    </lineage>
</organism>
<evidence type="ECO:0000256" key="12">
    <source>
        <dbReference type="ARBA" id="ARBA00045850"/>
    </source>
</evidence>
<dbReference type="GeneTree" id="ENSGT00940000154348"/>
<evidence type="ECO:0000313" key="16">
    <source>
        <dbReference type="Proteomes" id="UP000694569"/>
    </source>
</evidence>
<dbReference type="GO" id="GO:0046872">
    <property type="term" value="F:metal ion binding"/>
    <property type="evidence" value="ECO:0007669"/>
    <property type="project" value="UniProtKB-KW"/>
</dbReference>
<feature type="compositionally biased region" description="Acidic residues" evidence="13">
    <location>
        <begin position="345"/>
        <end position="358"/>
    </location>
</feature>
<dbReference type="AlphaFoldDB" id="A0A8C5PFR3"/>
<keyword evidence="9" id="KW-0378">Hydrolase</keyword>
<feature type="region of interest" description="Disordered" evidence="13">
    <location>
        <begin position="339"/>
        <end position="358"/>
    </location>
</feature>
<dbReference type="InterPro" id="IPR026103">
    <property type="entry name" value="HARBI1_animal"/>
</dbReference>
<evidence type="ECO:0000256" key="6">
    <source>
        <dbReference type="ARBA" id="ARBA00022490"/>
    </source>
</evidence>
<comment type="similarity">
    <text evidence="4">Belongs to the HARBI1 family.</text>
</comment>
<evidence type="ECO:0000256" key="2">
    <source>
        <dbReference type="ARBA" id="ARBA00004123"/>
    </source>
</evidence>
<keyword evidence="7" id="KW-0540">Nuclease</keyword>
<evidence type="ECO:0000256" key="5">
    <source>
        <dbReference type="ARBA" id="ARBA00015519"/>
    </source>
</evidence>
<evidence type="ECO:0000256" key="1">
    <source>
        <dbReference type="ARBA" id="ARBA00001968"/>
    </source>
</evidence>
<evidence type="ECO:0000256" key="8">
    <source>
        <dbReference type="ARBA" id="ARBA00022723"/>
    </source>
</evidence>
<keyword evidence="8" id="KW-0479">Metal-binding</keyword>
<comment type="subcellular location">
    <subcellularLocation>
        <location evidence="3">Cytoplasm</location>
    </subcellularLocation>
    <subcellularLocation>
        <location evidence="2">Nucleus</location>
    </subcellularLocation>
</comment>
<protein>
    <recommendedName>
        <fullName evidence="5">Putative nuclease HARBI1</fullName>
    </recommendedName>
    <alternativeName>
        <fullName evidence="11">Harbinger transposase-derived nuclease</fullName>
    </alternativeName>
</protein>
<dbReference type="Proteomes" id="UP000694569">
    <property type="component" value="Unplaced"/>
</dbReference>
<evidence type="ECO:0000256" key="3">
    <source>
        <dbReference type="ARBA" id="ARBA00004496"/>
    </source>
</evidence>
<sequence length="374" mass="41412">MASFVFEALNMETLLRRDQRAYACPLIGDKKKGELERTPGAVRRAPRPRVFRPRTVLDDLPEDSIVRDYRLSTEAILALYELISPDLERTNLRGRAVPGIVKLLCCLNYFSTGCFQGSVARGGGVSQSSLSRYLGQVLKAIRKQMCRFISFPKDHDDLHALKQSFREIADFPNVLGAIGCTHIGICAPGYSQESYLNRKGWHSLSVQMVCDSKGQITSLLAAFPGRYHNAFILRQSGLFEAFESGDISDGWLVGDSGYPCLPWLMTPLADAQNPSQVKYNEVLAKTRSVIKRTFGVIKSRFRCLDKSVGVLKYSPAKSADIIVACCVLHNIALAHGVPPPTEPAGEGELEQVDHDEVETPEGTAVRDNVIINYF</sequence>
<evidence type="ECO:0000313" key="15">
    <source>
        <dbReference type="Ensembl" id="ENSLLEP00000020985.1"/>
    </source>
</evidence>
<dbReference type="GO" id="GO:0004518">
    <property type="term" value="F:nuclease activity"/>
    <property type="evidence" value="ECO:0007669"/>
    <property type="project" value="UniProtKB-KW"/>
</dbReference>
<dbReference type="Pfam" id="PF13359">
    <property type="entry name" value="DDE_Tnp_4"/>
    <property type="match status" value="1"/>
</dbReference>
<evidence type="ECO:0000256" key="13">
    <source>
        <dbReference type="SAM" id="MobiDB-lite"/>
    </source>
</evidence>
<dbReference type="InterPro" id="IPR045249">
    <property type="entry name" value="HARBI1-like"/>
</dbReference>
<dbReference type="Ensembl" id="ENSLLET00000021801.1">
    <property type="protein sequence ID" value="ENSLLEP00000020985.1"/>
    <property type="gene ID" value="ENSLLEG00000013298.1"/>
</dbReference>
<dbReference type="PANTHER" id="PTHR22930:SF267">
    <property type="entry name" value="NUCLEASE HARBI1-RELATED"/>
    <property type="match status" value="1"/>
</dbReference>
<evidence type="ECO:0000256" key="9">
    <source>
        <dbReference type="ARBA" id="ARBA00022801"/>
    </source>
</evidence>
<feature type="domain" description="DDE Tnp4" evidence="14">
    <location>
        <begin position="178"/>
        <end position="330"/>
    </location>
</feature>
<keyword evidence="16" id="KW-1185">Reference proteome</keyword>
<dbReference type="GO" id="GO:0016787">
    <property type="term" value="F:hydrolase activity"/>
    <property type="evidence" value="ECO:0007669"/>
    <property type="project" value="UniProtKB-KW"/>
</dbReference>
<dbReference type="GO" id="GO:0005737">
    <property type="term" value="C:cytoplasm"/>
    <property type="evidence" value="ECO:0007669"/>
    <property type="project" value="UniProtKB-SubCell"/>
</dbReference>
<reference evidence="15" key="1">
    <citation type="submission" date="2025-08" db="UniProtKB">
        <authorList>
            <consortium name="Ensembl"/>
        </authorList>
    </citation>
    <scope>IDENTIFICATION</scope>
</reference>
<dbReference type="InterPro" id="IPR027806">
    <property type="entry name" value="HARBI1_dom"/>
</dbReference>
<keyword evidence="6" id="KW-0963">Cytoplasm</keyword>
<keyword evidence="10" id="KW-0539">Nucleus</keyword>
<evidence type="ECO:0000256" key="11">
    <source>
        <dbReference type="ARBA" id="ARBA00030126"/>
    </source>
</evidence>
<evidence type="ECO:0000259" key="14">
    <source>
        <dbReference type="Pfam" id="PF13359"/>
    </source>
</evidence>
<accession>A0A8C5PFR3</accession>